<comment type="caution">
    <text evidence="1">The sequence shown here is derived from an EMBL/GenBank/DDBJ whole genome shotgun (WGS) entry which is preliminary data.</text>
</comment>
<reference evidence="1 2" key="1">
    <citation type="journal article" date="2023" name="Plants (Basel)">
        <title>Bridging the Gap: Combining Genomics and Transcriptomics Approaches to Understand Stylosanthes scabra, an Orphan Legume from the Brazilian Caatinga.</title>
        <authorList>
            <person name="Ferreira-Neto J.R.C."/>
            <person name="da Silva M.D."/>
            <person name="Binneck E."/>
            <person name="de Melo N.F."/>
            <person name="da Silva R.H."/>
            <person name="de Melo A.L.T.M."/>
            <person name="Pandolfi V."/>
            <person name="Bustamante F.O."/>
            <person name="Brasileiro-Vidal A.C."/>
            <person name="Benko-Iseppon A.M."/>
        </authorList>
    </citation>
    <scope>NUCLEOTIDE SEQUENCE [LARGE SCALE GENOMIC DNA]</scope>
    <source>
        <tissue evidence="1">Leaves</tissue>
    </source>
</reference>
<evidence type="ECO:0000313" key="2">
    <source>
        <dbReference type="Proteomes" id="UP001341840"/>
    </source>
</evidence>
<gene>
    <name evidence="1" type="ORF">PIB30_076621</name>
</gene>
<proteinExistence type="predicted"/>
<evidence type="ECO:0000313" key="1">
    <source>
        <dbReference type="EMBL" id="MED6163098.1"/>
    </source>
</evidence>
<name>A0ABU6UU12_9FABA</name>
<organism evidence="1 2">
    <name type="scientific">Stylosanthes scabra</name>
    <dbReference type="NCBI Taxonomy" id="79078"/>
    <lineage>
        <taxon>Eukaryota</taxon>
        <taxon>Viridiplantae</taxon>
        <taxon>Streptophyta</taxon>
        <taxon>Embryophyta</taxon>
        <taxon>Tracheophyta</taxon>
        <taxon>Spermatophyta</taxon>
        <taxon>Magnoliopsida</taxon>
        <taxon>eudicotyledons</taxon>
        <taxon>Gunneridae</taxon>
        <taxon>Pentapetalae</taxon>
        <taxon>rosids</taxon>
        <taxon>fabids</taxon>
        <taxon>Fabales</taxon>
        <taxon>Fabaceae</taxon>
        <taxon>Papilionoideae</taxon>
        <taxon>50 kb inversion clade</taxon>
        <taxon>dalbergioids sensu lato</taxon>
        <taxon>Dalbergieae</taxon>
        <taxon>Pterocarpus clade</taxon>
        <taxon>Stylosanthes</taxon>
    </lineage>
</organism>
<keyword evidence="2" id="KW-1185">Reference proteome</keyword>
<protein>
    <submittedName>
        <fullName evidence="1">Uncharacterized protein</fullName>
    </submittedName>
</protein>
<dbReference type="EMBL" id="JASCZI010121837">
    <property type="protein sequence ID" value="MED6163098.1"/>
    <property type="molecule type" value="Genomic_DNA"/>
</dbReference>
<accession>A0ABU6UU12</accession>
<dbReference type="Proteomes" id="UP001341840">
    <property type="component" value="Unassembled WGS sequence"/>
</dbReference>
<sequence length="138" mass="15445">MIKQDDRTEEPKSFSTARVLLDSFQWEMIHERVSLKVDDIVFEVFVKEFGSEVYSDQAHPHLMEETSASLHDGSGSPGSAVKVTLASSMAIPATFEIENSNNVKVGDPLIEELIYGGEWVGEEYEESSVDFMRIAKVN</sequence>